<dbReference type="PANTHER" id="PTHR35092">
    <property type="entry name" value="CHLORINASE MJ1651"/>
    <property type="match status" value="1"/>
</dbReference>
<dbReference type="SUPFAM" id="SSF101852">
    <property type="entry name" value="Bacterial fluorinating enzyme, C-terminal domain"/>
    <property type="match status" value="1"/>
</dbReference>
<evidence type="ECO:0000313" key="5">
    <source>
        <dbReference type="EMBL" id="SHI80184.1"/>
    </source>
</evidence>
<dbReference type="InterPro" id="IPR023228">
    <property type="entry name" value="SAM_OH_AdoTrfase_N_sf"/>
</dbReference>
<dbReference type="EMBL" id="FQZP01000010">
    <property type="protein sequence ID" value="SHI80184.1"/>
    <property type="molecule type" value="Genomic_DNA"/>
</dbReference>
<name>A0A1M6E3R2_9FIRM</name>
<dbReference type="Pfam" id="PF20257">
    <property type="entry name" value="SAM_HAT_C"/>
    <property type="match status" value="1"/>
</dbReference>
<dbReference type="RefSeq" id="WP_243133195.1">
    <property type="nucleotide sequence ID" value="NZ_FQZP01000010.1"/>
</dbReference>
<dbReference type="InterPro" id="IPR046469">
    <property type="entry name" value="SAM_HAT_N"/>
</dbReference>
<dbReference type="AlphaFoldDB" id="A0A1M6E3R2"/>
<evidence type="ECO:0000313" key="6">
    <source>
        <dbReference type="Proteomes" id="UP000324781"/>
    </source>
</evidence>
<dbReference type="PANTHER" id="PTHR35092:SF1">
    <property type="entry name" value="CHLORINASE MJ1651"/>
    <property type="match status" value="1"/>
</dbReference>
<dbReference type="SUPFAM" id="SSF102522">
    <property type="entry name" value="Bacterial fluorinating enzyme, N-terminal domain"/>
    <property type="match status" value="1"/>
</dbReference>
<accession>A0A1M6E3R2</accession>
<evidence type="ECO:0008006" key="7">
    <source>
        <dbReference type="Google" id="ProtNLM"/>
    </source>
</evidence>
<keyword evidence="1" id="KW-0949">S-adenosyl-L-methionine</keyword>
<evidence type="ECO:0000256" key="1">
    <source>
        <dbReference type="ARBA" id="ARBA00022691"/>
    </source>
</evidence>
<organism evidence="5 6">
    <name type="scientific">Thermoclostridium caenicola</name>
    <dbReference type="NCBI Taxonomy" id="659425"/>
    <lineage>
        <taxon>Bacteria</taxon>
        <taxon>Bacillati</taxon>
        <taxon>Bacillota</taxon>
        <taxon>Clostridia</taxon>
        <taxon>Eubacteriales</taxon>
        <taxon>Oscillospiraceae</taxon>
        <taxon>Thermoclostridium</taxon>
    </lineage>
</organism>
<feature type="domain" description="S-adenosyl-l-methionine hydroxide adenosyltransferase N-terminal" evidence="3">
    <location>
        <begin position="7"/>
        <end position="154"/>
    </location>
</feature>
<protein>
    <recommendedName>
        <fullName evidence="7">DNA-directed RNA polymerase subunit delta</fullName>
    </recommendedName>
</protein>
<dbReference type="PIRSF" id="PIRSF006779">
    <property type="entry name" value="UCP006779"/>
    <property type="match status" value="1"/>
</dbReference>
<dbReference type="InterPro" id="IPR023227">
    <property type="entry name" value="SAM_OH_AdoTrfase_C_sf"/>
</dbReference>
<dbReference type="InterPro" id="IPR046470">
    <property type="entry name" value="SAM_HAT_C"/>
</dbReference>
<dbReference type="Pfam" id="PF01887">
    <property type="entry name" value="SAM_HAT_N"/>
    <property type="match status" value="1"/>
</dbReference>
<comment type="similarity">
    <text evidence="2">Belongs to the SAM hydrolase / SAM-dependent halogenase family.</text>
</comment>
<evidence type="ECO:0000256" key="2">
    <source>
        <dbReference type="ARBA" id="ARBA00024035"/>
    </source>
</evidence>
<evidence type="ECO:0000259" key="3">
    <source>
        <dbReference type="Pfam" id="PF01887"/>
    </source>
</evidence>
<reference evidence="5 6" key="1">
    <citation type="submission" date="2016-11" db="EMBL/GenBank/DDBJ databases">
        <authorList>
            <person name="Varghese N."/>
            <person name="Submissions S."/>
        </authorList>
    </citation>
    <scope>NUCLEOTIDE SEQUENCE [LARGE SCALE GENOMIC DNA]</scope>
    <source>
        <strain evidence="5 6">DSM 19027</strain>
    </source>
</reference>
<proteinExistence type="inferred from homology"/>
<dbReference type="Proteomes" id="UP000324781">
    <property type="component" value="Unassembled WGS sequence"/>
</dbReference>
<feature type="domain" description="S-adenosyl-l-methionine hydroxide adenosyltransferase C-terminal" evidence="4">
    <location>
        <begin position="185"/>
        <end position="274"/>
    </location>
</feature>
<evidence type="ECO:0000259" key="4">
    <source>
        <dbReference type="Pfam" id="PF20257"/>
    </source>
</evidence>
<dbReference type="Gene3D" id="2.40.30.90">
    <property type="entry name" value="Bacterial fluorinating enzyme like"/>
    <property type="match status" value="1"/>
</dbReference>
<gene>
    <name evidence="5" type="ORF">SAMN05444373_101034</name>
</gene>
<sequence length="280" mass="31818">MEKPILVFQTDFTYKEGAVCAMYGVVKSVDRSLEIFDGTHEIPHFDTWSASYRLYQTMRFWPKGTIFVSVVDPGVGTSRRACVAKTCDGYYVVTPDNGTLTHLKAYVGIQEVREIDETRNRLKSTEGTSVFHGRDLFGYCAARLASGIITYEEVGPNYPVEEIVMHPIMEPRVSPNRAEGIFEICDPNFGNMWTNIPVDLFLSNGFEYGDMLDMTICHEGRIVHREKALFARSFGYVNKGETVIYTNELMRIAVATCMGNFRETWHVDFGSDWTVVFEKA</sequence>
<dbReference type="Gene3D" id="3.40.50.10790">
    <property type="entry name" value="S-adenosyl-l-methionine hydroxide adenosyltransferase, N-terminal"/>
    <property type="match status" value="1"/>
</dbReference>
<dbReference type="InterPro" id="IPR002747">
    <property type="entry name" value="SAM_OH_AdoTrfase"/>
</dbReference>
<keyword evidence="6" id="KW-1185">Reference proteome</keyword>